<dbReference type="Proteomes" id="UP000663848">
    <property type="component" value="Unassembled WGS sequence"/>
</dbReference>
<comment type="caution">
    <text evidence="1">The sequence shown here is derived from an EMBL/GenBank/DDBJ whole genome shotgun (WGS) entry which is preliminary data.</text>
</comment>
<dbReference type="EMBL" id="CAJOBR010050705">
    <property type="protein sequence ID" value="CAF5050027.1"/>
    <property type="molecule type" value="Genomic_DNA"/>
</dbReference>
<sequence>AAGHVTPMFELAKAMKNHNVTFITEPHARSYLKLKTISNKPSLNLIYVNDSTEAFIEQKKAEQEAMEYFLDHSLVDNLFYLVESMPPDVNALMNTT</sequence>
<reference evidence="1" key="1">
    <citation type="submission" date="2021-02" db="EMBL/GenBank/DDBJ databases">
        <authorList>
            <person name="Nowell W R."/>
        </authorList>
    </citation>
    <scope>NUCLEOTIDE SEQUENCE</scope>
</reference>
<organism evidence="1 2">
    <name type="scientific">Rotaria socialis</name>
    <dbReference type="NCBI Taxonomy" id="392032"/>
    <lineage>
        <taxon>Eukaryota</taxon>
        <taxon>Metazoa</taxon>
        <taxon>Spiralia</taxon>
        <taxon>Gnathifera</taxon>
        <taxon>Rotifera</taxon>
        <taxon>Eurotatoria</taxon>
        <taxon>Bdelloidea</taxon>
        <taxon>Philodinida</taxon>
        <taxon>Philodinidae</taxon>
        <taxon>Rotaria</taxon>
    </lineage>
</organism>
<evidence type="ECO:0000313" key="1">
    <source>
        <dbReference type="EMBL" id="CAF5050027.1"/>
    </source>
</evidence>
<evidence type="ECO:0000313" key="2">
    <source>
        <dbReference type="Proteomes" id="UP000663848"/>
    </source>
</evidence>
<accession>A0A822CQ76</accession>
<feature type="non-terminal residue" evidence="1">
    <location>
        <position position="1"/>
    </location>
</feature>
<dbReference type="Gene3D" id="3.40.50.2000">
    <property type="entry name" value="Glycogen Phosphorylase B"/>
    <property type="match status" value="1"/>
</dbReference>
<gene>
    <name evidence="1" type="ORF">QYT958_LOCUS41983</name>
</gene>
<name>A0A822CQ76_9BILA</name>
<dbReference type="AlphaFoldDB" id="A0A822CQ76"/>
<protein>
    <submittedName>
        <fullName evidence="1">Uncharacterized protein</fullName>
    </submittedName>
</protein>
<feature type="non-terminal residue" evidence="1">
    <location>
        <position position="96"/>
    </location>
</feature>
<proteinExistence type="predicted"/>